<proteinExistence type="predicted"/>
<accession>A0A7S3EB08</accession>
<gene>
    <name evidence="2" type="ORF">RMAR00112_LOCUS10208</name>
</gene>
<dbReference type="AlphaFoldDB" id="A0A7S3EB08"/>
<feature type="transmembrane region" description="Helical" evidence="1">
    <location>
        <begin position="171"/>
        <end position="189"/>
    </location>
</feature>
<feature type="transmembrane region" description="Helical" evidence="1">
    <location>
        <begin position="143"/>
        <end position="165"/>
    </location>
</feature>
<evidence type="ECO:0000256" key="1">
    <source>
        <dbReference type="SAM" id="Phobius"/>
    </source>
</evidence>
<name>A0A7S3EB08_9RHOD</name>
<keyword evidence="1" id="KW-0812">Transmembrane</keyword>
<sequence>MMRRRMSARQQVWERATLRLVGKRMELPWSRPVWLQEIVCGFGLVRNSFYPLRKSVSMQRFNCRVVGLISNSANPGYALSAWVVASSSLSSWAMDPAELRRFHLSEDISELAAWGWFCSLIVTRLAYWIYPCHGKGLQSSLEAVFTLSFTSFSFAYVAVAPKMIIPATSTALLFLSSSWTFMVASFKVARMPPGFTSSPPGRLILLVRRTPIIGGVLFGSSELCLLMKYLDALPQSSLNLGAVSSTILGCLQTVRIAYAIFELLTGIYALSTLAGPDNQARKTN</sequence>
<dbReference type="EMBL" id="HBHW01013028">
    <property type="protein sequence ID" value="CAE0042243.1"/>
    <property type="molecule type" value="Transcribed_RNA"/>
</dbReference>
<feature type="transmembrane region" description="Helical" evidence="1">
    <location>
        <begin position="113"/>
        <end position="131"/>
    </location>
</feature>
<reference evidence="2" key="1">
    <citation type="submission" date="2021-01" db="EMBL/GenBank/DDBJ databases">
        <authorList>
            <person name="Corre E."/>
            <person name="Pelletier E."/>
            <person name="Niang G."/>
            <person name="Scheremetjew M."/>
            <person name="Finn R."/>
            <person name="Kale V."/>
            <person name="Holt S."/>
            <person name="Cochrane G."/>
            <person name="Meng A."/>
            <person name="Brown T."/>
            <person name="Cohen L."/>
        </authorList>
    </citation>
    <scope>NUCLEOTIDE SEQUENCE</scope>
    <source>
        <strain evidence="2">CCMP 769</strain>
    </source>
</reference>
<keyword evidence="1" id="KW-1133">Transmembrane helix</keyword>
<protein>
    <submittedName>
        <fullName evidence="2">Uncharacterized protein</fullName>
    </submittedName>
</protein>
<organism evidence="2">
    <name type="scientific">Rhodosorus marinus</name>
    <dbReference type="NCBI Taxonomy" id="101924"/>
    <lineage>
        <taxon>Eukaryota</taxon>
        <taxon>Rhodophyta</taxon>
        <taxon>Stylonematophyceae</taxon>
        <taxon>Stylonematales</taxon>
        <taxon>Stylonemataceae</taxon>
        <taxon>Rhodosorus</taxon>
    </lineage>
</organism>
<keyword evidence="1" id="KW-0472">Membrane</keyword>
<evidence type="ECO:0000313" key="2">
    <source>
        <dbReference type="EMBL" id="CAE0042243.1"/>
    </source>
</evidence>